<protein>
    <submittedName>
        <fullName evidence="1">Putative ovule protein</fullName>
    </submittedName>
</protein>
<proteinExistence type="predicted"/>
<name>A0A0V0H2V7_SOLCH</name>
<sequence>MYHKKSYAYCPNSSRSKFQEVHNSGDIISKLTDGQQRTKILLRTELHLIKKLDWTDFKNSIYLKICFPVFIKASQSLPVSVPFSLILFEEL</sequence>
<dbReference type="EMBL" id="GEDG01026493">
    <property type="protein sequence ID" value="JAP14490.1"/>
    <property type="molecule type" value="Transcribed_RNA"/>
</dbReference>
<reference evidence="1" key="1">
    <citation type="submission" date="2015-12" db="EMBL/GenBank/DDBJ databases">
        <title>Gene expression during late stages of embryo sac development: a critical building block for successful pollen-pistil interactions.</title>
        <authorList>
            <person name="Liu Y."/>
            <person name="Joly V."/>
            <person name="Sabar M."/>
            <person name="Matton D.P."/>
        </authorList>
    </citation>
    <scope>NUCLEOTIDE SEQUENCE</scope>
</reference>
<dbReference type="AlphaFoldDB" id="A0A0V0H2V7"/>
<organism evidence="1">
    <name type="scientific">Solanum chacoense</name>
    <name type="common">Chaco potato</name>
    <dbReference type="NCBI Taxonomy" id="4108"/>
    <lineage>
        <taxon>Eukaryota</taxon>
        <taxon>Viridiplantae</taxon>
        <taxon>Streptophyta</taxon>
        <taxon>Embryophyta</taxon>
        <taxon>Tracheophyta</taxon>
        <taxon>Spermatophyta</taxon>
        <taxon>Magnoliopsida</taxon>
        <taxon>eudicotyledons</taxon>
        <taxon>Gunneridae</taxon>
        <taxon>Pentapetalae</taxon>
        <taxon>asterids</taxon>
        <taxon>lamiids</taxon>
        <taxon>Solanales</taxon>
        <taxon>Solanaceae</taxon>
        <taxon>Solanoideae</taxon>
        <taxon>Solaneae</taxon>
        <taxon>Solanum</taxon>
    </lineage>
</organism>
<evidence type="ECO:0000313" key="1">
    <source>
        <dbReference type="EMBL" id="JAP14490.1"/>
    </source>
</evidence>
<accession>A0A0V0H2V7</accession>